<organism evidence="3 5">
    <name type="scientific">Geobacillus stearothermophilus</name>
    <name type="common">Bacillus stearothermophilus</name>
    <dbReference type="NCBI Taxonomy" id="1422"/>
    <lineage>
        <taxon>Bacteria</taxon>
        <taxon>Bacillati</taxon>
        <taxon>Bacillota</taxon>
        <taxon>Bacilli</taxon>
        <taxon>Bacillales</taxon>
        <taxon>Anoxybacillaceae</taxon>
        <taxon>Geobacillus</taxon>
    </lineage>
</organism>
<dbReference type="Proteomes" id="UP000075424">
    <property type="component" value="Unassembled WGS sequence"/>
</dbReference>
<gene>
    <name evidence="3" type="ORF">B4109_2553</name>
    <name evidence="4" type="ORF">B4114_2536</name>
    <name evidence="2" type="ORF">GS8_2820</name>
</gene>
<dbReference type="EMBL" id="LUCS01000028">
    <property type="protein sequence ID" value="KAF6510663.1"/>
    <property type="molecule type" value="Genomic_DNA"/>
</dbReference>
<dbReference type="InterPro" id="IPR022916">
    <property type="entry name" value="UPF0349"/>
</dbReference>
<name>A0A150MFG9_GEOSE</name>
<proteinExistence type="inferred from homology"/>
<dbReference type="NCBIfam" id="NF010190">
    <property type="entry name" value="PRK13669.1"/>
    <property type="match status" value="1"/>
</dbReference>
<dbReference type="HAMAP" id="MF_01542">
    <property type="entry name" value="UPF0349"/>
    <property type="match status" value="1"/>
</dbReference>
<dbReference type="Pfam" id="PF07293">
    <property type="entry name" value="DUF1450"/>
    <property type="match status" value="1"/>
</dbReference>
<dbReference type="Proteomes" id="UP000773850">
    <property type="component" value="Unassembled WGS sequence"/>
</dbReference>
<comment type="similarity">
    <text evidence="1">Belongs to the UPF0349 family.</text>
</comment>
<reference evidence="2 7" key="2">
    <citation type="submission" date="2016-03" db="EMBL/GenBank/DDBJ databases">
        <title>Spore heat resistance.</title>
        <authorList>
            <person name="Boekhorst J."/>
            <person name="Berendsen E.M."/>
            <person name="Wells-Bennik M.H."/>
            <person name="Kuipers O.P."/>
        </authorList>
    </citation>
    <scope>NUCLEOTIDE SEQUENCE [LARGE SCALE GENOMIC DNA]</scope>
    <source>
        <strain evidence="2 7">GS8</strain>
    </source>
</reference>
<evidence type="ECO:0000313" key="2">
    <source>
        <dbReference type="EMBL" id="KAF6510663.1"/>
    </source>
</evidence>
<keyword evidence="7" id="KW-1185">Reference proteome</keyword>
<evidence type="ECO:0000313" key="3">
    <source>
        <dbReference type="EMBL" id="KYD23049.1"/>
    </source>
</evidence>
<dbReference type="EMBL" id="LQYY01000060">
    <property type="protein sequence ID" value="KYD34100.1"/>
    <property type="molecule type" value="Genomic_DNA"/>
</dbReference>
<dbReference type="Proteomes" id="UP000075517">
    <property type="component" value="Unassembled WGS sequence"/>
</dbReference>
<dbReference type="InterPro" id="IPR009910">
    <property type="entry name" value="DUF1450"/>
</dbReference>
<evidence type="ECO:0000313" key="7">
    <source>
        <dbReference type="Proteomes" id="UP000773850"/>
    </source>
</evidence>
<evidence type="ECO:0000313" key="4">
    <source>
        <dbReference type="EMBL" id="KYD34100.1"/>
    </source>
</evidence>
<dbReference type="EMBL" id="LQYV01000118">
    <property type="protein sequence ID" value="KYD23049.1"/>
    <property type="molecule type" value="Genomic_DNA"/>
</dbReference>
<evidence type="ECO:0000256" key="1">
    <source>
        <dbReference type="HAMAP-Rule" id="MF_01542"/>
    </source>
</evidence>
<sequence length="99" mass="11065">MSVDAAPQNGYDGKQEGEQAMILPVIEFCISNLASGSYKAMEMLEKDPNLDIIEYSCLSYCTRCAETLFALVNGEFVSGETPEQLVENIYKHLEENPMF</sequence>
<protein>
    <recommendedName>
        <fullName evidence="1">UPF0349 protein B4109_2553</fullName>
    </recommendedName>
</protein>
<accession>A0A150MFG9</accession>
<dbReference type="PATRIC" id="fig|1422.17.peg.3043"/>
<dbReference type="AlphaFoldDB" id="A0A150MFG9"/>
<evidence type="ECO:0000313" key="6">
    <source>
        <dbReference type="Proteomes" id="UP000075517"/>
    </source>
</evidence>
<comment type="caution">
    <text evidence="3">The sequence shown here is derived from an EMBL/GenBank/DDBJ whole genome shotgun (WGS) entry which is preliminary data.</text>
</comment>
<reference evidence="5 6" key="1">
    <citation type="submission" date="2016-01" db="EMBL/GenBank/DDBJ databases">
        <title>Draft Genome Sequences of Seven Thermophilic Sporeformers Isolated from Foods.</title>
        <authorList>
            <person name="Berendsen E.M."/>
            <person name="Wells-Bennik M.H."/>
            <person name="Krawcyk A.O."/>
            <person name="De Jong A."/>
            <person name="Holsappel S."/>
            <person name="Eijlander R.T."/>
            <person name="Kuipers O.P."/>
        </authorList>
    </citation>
    <scope>NUCLEOTIDE SEQUENCE [LARGE SCALE GENOMIC DNA]</scope>
    <source>
        <strain evidence="3 5">B4109</strain>
        <strain evidence="4 6">B4114</strain>
    </source>
</reference>
<evidence type="ECO:0000313" key="5">
    <source>
        <dbReference type="Proteomes" id="UP000075424"/>
    </source>
</evidence>